<sequence>MSAGGLKRKAKPEEYVEKVEKVEKLIEEGRAEAP</sequence>
<protein>
    <submittedName>
        <fullName evidence="1">Uncharacterized protein</fullName>
    </submittedName>
</protein>
<organism evidence="1">
    <name type="scientific">uncultured Rubrobacteraceae bacterium</name>
    <dbReference type="NCBI Taxonomy" id="349277"/>
    <lineage>
        <taxon>Bacteria</taxon>
        <taxon>Bacillati</taxon>
        <taxon>Actinomycetota</taxon>
        <taxon>Rubrobacteria</taxon>
        <taxon>Rubrobacterales</taxon>
        <taxon>Rubrobacteraceae</taxon>
        <taxon>environmental samples</taxon>
    </lineage>
</organism>
<gene>
    <name evidence="1" type="ORF">AVDCRST_MAG78-3257</name>
</gene>
<reference evidence="1" key="1">
    <citation type="submission" date="2020-02" db="EMBL/GenBank/DDBJ databases">
        <authorList>
            <person name="Meier V. D."/>
        </authorList>
    </citation>
    <scope>NUCLEOTIDE SEQUENCE</scope>
    <source>
        <strain evidence="1">AVDCRST_MAG78</strain>
    </source>
</reference>
<proteinExistence type="predicted"/>
<accession>A0A6J4QTZ2</accession>
<dbReference type="AlphaFoldDB" id="A0A6J4QTZ2"/>
<dbReference type="EMBL" id="CADCVB010000219">
    <property type="protein sequence ID" value="CAA9450529.1"/>
    <property type="molecule type" value="Genomic_DNA"/>
</dbReference>
<name>A0A6J4QTZ2_9ACTN</name>
<evidence type="ECO:0000313" key="1">
    <source>
        <dbReference type="EMBL" id="CAA9450529.1"/>
    </source>
</evidence>